<dbReference type="GO" id="GO:0005778">
    <property type="term" value="C:peroxisomal membrane"/>
    <property type="evidence" value="ECO:0007669"/>
    <property type="project" value="UniProtKB-SubCell"/>
</dbReference>
<feature type="region of interest" description="Disordered" evidence="3">
    <location>
        <begin position="181"/>
        <end position="214"/>
    </location>
</feature>
<comment type="subcellular location">
    <subcellularLocation>
        <location evidence="2">Peroxisome membrane</location>
    </subcellularLocation>
</comment>
<proteinExistence type="inferred from homology"/>
<protein>
    <recommendedName>
        <fullName evidence="2">Peroxisomal membrane protein PEX16</fullName>
    </recommendedName>
</protein>
<gene>
    <name evidence="4" type="ORF">M231_02487</name>
</gene>
<accession>A0A4Q1BQK6</accession>
<keyword evidence="5" id="KW-1185">Reference proteome</keyword>
<evidence type="ECO:0000256" key="1">
    <source>
        <dbReference type="ARBA" id="ARBA00009505"/>
    </source>
</evidence>
<dbReference type="EMBL" id="SDIL01000021">
    <property type="protein sequence ID" value="RXK40213.1"/>
    <property type="molecule type" value="Genomic_DNA"/>
</dbReference>
<keyword evidence="2" id="KW-0576">Peroxisome</keyword>
<evidence type="ECO:0000313" key="4">
    <source>
        <dbReference type="EMBL" id="RXK40213.1"/>
    </source>
</evidence>
<keyword evidence="2" id="KW-0962">Peroxisome biogenesis</keyword>
<dbReference type="PANTHER" id="PTHR13299:SF0">
    <property type="entry name" value="PEROXISOMAL MEMBRANE PROTEIN PEX16"/>
    <property type="match status" value="1"/>
</dbReference>
<comment type="similarity">
    <text evidence="1 2">Belongs to the peroxin-16 family.</text>
</comment>
<feature type="compositionally biased region" description="Low complexity" evidence="3">
    <location>
        <begin position="190"/>
        <end position="211"/>
    </location>
</feature>
<dbReference type="GO" id="GO:0007031">
    <property type="term" value="P:peroxisome organization"/>
    <property type="evidence" value="ECO:0007669"/>
    <property type="project" value="UniProtKB-KW"/>
</dbReference>
<evidence type="ECO:0000256" key="2">
    <source>
        <dbReference type="RuleBase" id="RU365003"/>
    </source>
</evidence>
<name>A0A4Q1BQK6_TREME</name>
<comment type="caution">
    <text evidence="4">The sequence shown here is derived from an EMBL/GenBank/DDBJ whole genome shotgun (WGS) entry which is preliminary data.</text>
</comment>
<sequence length="409" mass="45904">MPPSNLRKTYEKLLVDNVSTVSSIESSLRTLTWLLPGRFEDAEVASEGLYALLSLVTSYHDTLLQRRIDPSLSLPPHPFQPESTPPSEHVNPESTSGDSTILPTPSEHARYTRYWTKKSGIYRRASRALTTISYVELLVEMVAKKKGGDKIRWRLVVWMESLKTILRLIILIITKRPVLSPATPQREYDPSSLPQSAFSSSSSPSSSTSSSIQNTFPSYDYPSPPLRTHLYPLSSALPETYLPHPTTLLPELDSTSEVISEVLSISSTLVHVILLLRSAKKPHASVYRPFSLPTLSRNLSPFLIPIILQLLSRSLRSSRSSILLADHYAQQDRQLAKRFFLSGPMWVGWTRPKILGVVRTLERIPVVGLVGEFVEAYLPLVDDYLYCKFIHRLLFLTIIPSCVRLGGAL</sequence>
<dbReference type="OrthoDB" id="2021143at2759"/>
<dbReference type="InParanoid" id="A0A4Q1BQK6"/>
<dbReference type="Proteomes" id="UP000289152">
    <property type="component" value="Unassembled WGS sequence"/>
</dbReference>
<organism evidence="4 5">
    <name type="scientific">Tremella mesenterica</name>
    <name type="common">Jelly fungus</name>
    <dbReference type="NCBI Taxonomy" id="5217"/>
    <lineage>
        <taxon>Eukaryota</taxon>
        <taxon>Fungi</taxon>
        <taxon>Dikarya</taxon>
        <taxon>Basidiomycota</taxon>
        <taxon>Agaricomycotina</taxon>
        <taxon>Tremellomycetes</taxon>
        <taxon>Tremellales</taxon>
        <taxon>Tremellaceae</taxon>
        <taxon>Tremella</taxon>
    </lineage>
</organism>
<dbReference type="Pfam" id="PF08610">
    <property type="entry name" value="Pex16"/>
    <property type="match status" value="1"/>
</dbReference>
<evidence type="ECO:0000256" key="3">
    <source>
        <dbReference type="SAM" id="MobiDB-lite"/>
    </source>
</evidence>
<evidence type="ECO:0000313" key="5">
    <source>
        <dbReference type="Proteomes" id="UP000289152"/>
    </source>
</evidence>
<dbReference type="FunCoup" id="A0A4Q1BQK6">
    <property type="interactions" value="17"/>
</dbReference>
<reference evidence="4 5" key="1">
    <citation type="submission" date="2016-06" db="EMBL/GenBank/DDBJ databases">
        <title>Evolution of pathogenesis and genome organization in the Tremellales.</title>
        <authorList>
            <person name="Cuomo C."/>
            <person name="Litvintseva A."/>
            <person name="Heitman J."/>
            <person name="Chen Y."/>
            <person name="Sun S."/>
            <person name="Springer D."/>
            <person name="Dromer F."/>
            <person name="Young S."/>
            <person name="Zeng Q."/>
            <person name="Chapman S."/>
            <person name="Gujja S."/>
            <person name="Saif S."/>
            <person name="Birren B."/>
        </authorList>
    </citation>
    <scope>NUCLEOTIDE SEQUENCE [LARGE SCALE GENOMIC DNA]</scope>
    <source>
        <strain evidence="4 5">ATCC 28783</strain>
    </source>
</reference>
<dbReference type="PANTHER" id="PTHR13299">
    <property type="entry name" value="PEROXISOMAL MEMBRANE PROTEIN PEX16"/>
    <property type="match status" value="1"/>
</dbReference>
<feature type="region of interest" description="Disordered" evidence="3">
    <location>
        <begin position="74"/>
        <end position="103"/>
    </location>
</feature>
<dbReference type="AlphaFoldDB" id="A0A4Q1BQK6"/>
<dbReference type="InterPro" id="IPR013919">
    <property type="entry name" value="Pex16"/>
</dbReference>
<dbReference type="STRING" id="5217.A0A4Q1BQK6"/>
<dbReference type="VEuPathDB" id="FungiDB:TREMEDRAFT_16146"/>
<feature type="compositionally biased region" description="Polar residues" evidence="3">
    <location>
        <begin position="81"/>
        <end position="103"/>
    </location>
</feature>